<dbReference type="SUPFAM" id="SSF158446">
    <property type="entry name" value="IVS-encoded protein-like"/>
    <property type="match status" value="1"/>
</dbReference>
<dbReference type="InterPro" id="IPR026354">
    <property type="entry name" value="4helix_suffix_dom"/>
</dbReference>
<dbReference type="InterPro" id="IPR012657">
    <property type="entry name" value="23S_rRNA-intervening_sequence"/>
</dbReference>
<comment type="caution">
    <text evidence="1">The sequence shown here is derived from an EMBL/GenBank/DDBJ whole genome shotgun (WGS) entry which is preliminary data.</text>
</comment>
<evidence type="ECO:0008006" key="3">
    <source>
        <dbReference type="Google" id="ProtNLM"/>
    </source>
</evidence>
<evidence type="ECO:0000313" key="2">
    <source>
        <dbReference type="Proteomes" id="UP000316495"/>
    </source>
</evidence>
<proteinExistence type="predicted"/>
<dbReference type="Gene3D" id="1.20.1440.60">
    <property type="entry name" value="23S rRNA-intervening sequence"/>
    <property type="match status" value="1"/>
</dbReference>
<dbReference type="NCBIfam" id="TIGR02436">
    <property type="entry name" value="four helix bundle protein"/>
    <property type="match status" value="1"/>
</dbReference>
<accession>A0A554LPD0</accession>
<dbReference type="NCBIfam" id="TIGR04258">
    <property type="entry name" value="4helix_suffix"/>
    <property type="match status" value="1"/>
</dbReference>
<gene>
    <name evidence="1" type="ORF">Athens101428_187</name>
</gene>
<organism evidence="1 2">
    <name type="scientific">Candidatus Berkelbacteria bacterium Athens1014_28</name>
    <dbReference type="NCBI Taxonomy" id="2017145"/>
    <lineage>
        <taxon>Bacteria</taxon>
        <taxon>Candidatus Berkelbacteria</taxon>
    </lineage>
</organism>
<dbReference type="InterPro" id="IPR036583">
    <property type="entry name" value="23S_rRNA_IVS_sf"/>
</dbReference>
<reference evidence="1 2" key="1">
    <citation type="submission" date="2017-07" db="EMBL/GenBank/DDBJ databases">
        <title>Mechanisms for carbon and nitrogen cycling indicate functional differentiation within the Candidate Phyla Radiation.</title>
        <authorList>
            <person name="Danczak R.E."/>
            <person name="Johnston M.D."/>
            <person name="Kenah C."/>
            <person name="Slattery M."/>
            <person name="Wrighton K.C."/>
            <person name="Wilkins M.J."/>
        </authorList>
    </citation>
    <scope>NUCLEOTIDE SEQUENCE [LARGE SCALE GENOMIC DNA]</scope>
    <source>
        <strain evidence="1">Athens1014_28</strain>
    </source>
</reference>
<sequence>MNKVKYLLTYRYAEIIHDLTVEFTRNYTLGNLSNLGRLRSDYRTADQMNQAARSGKQNIVEGISKDTTSNQGVIKLLGIAKASFEELLTDYEDFLRQNNLQIFSKTDPCVTEFRQLGYRLSNLSNLSDLGELKEKPKFFGNPENDANFLLTLCHLESFLLGKQIKAAENKFIKEGGYSEKLARKRREFRGY</sequence>
<dbReference type="Proteomes" id="UP000316495">
    <property type="component" value="Unassembled WGS sequence"/>
</dbReference>
<name>A0A554LPD0_9BACT</name>
<evidence type="ECO:0000313" key="1">
    <source>
        <dbReference type="EMBL" id="TSC94726.1"/>
    </source>
</evidence>
<dbReference type="AlphaFoldDB" id="A0A554LPD0"/>
<protein>
    <recommendedName>
        <fullName evidence="3">Four helix bundle protein</fullName>
    </recommendedName>
</protein>
<dbReference type="EMBL" id="VMGN01000007">
    <property type="protein sequence ID" value="TSC94726.1"/>
    <property type="molecule type" value="Genomic_DNA"/>
</dbReference>